<dbReference type="InterPro" id="IPR044068">
    <property type="entry name" value="CB"/>
</dbReference>
<gene>
    <name evidence="7" type="ORF">GT718_01550</name>
</gene>
<evidence type="ECO:0000256" key="5">
    <source>
        <dbReference type="PROSITE-ProRule" id="PRU01248"/>
    </source>
</evidence>
<dbReference type="SUPFAM" id="SSF56349">
    <property type="entry name" value="DNA breaking-rejoining enzymes"/>
    <property type="match status" value="1"/>
</dbReference>
<reference evidence="7 8" key="1">
    <citation type="journal article" date="2019" name="Nat. Med.">
        <title>A library of human gut bacterial isolates paired with longitudinal multiomics data enables mechanistic microbiome research.</title>
        <authorList>
            <person name="Poyet M."/>
            <person name="Groussin M."/>
            <person name="Gibbons S.M."/>
            <person name="Avila-Pacheco J."/>
            <person name="Jiang X."/>
            <person name="Kearney S.M."/>
            <person name="Perrotta A.R."/>
            <person name="Berdy B."/>
            <person name="Zhao S."/>
            <person name="Lieberman T.D."/>
            <person name="Swanson P.K."/>
            <person name="Smith M."/>
            <person name="Roesemann S."/>
            <person name="Alexander J.E."/>
            <person name="Rich S.A."/>
            <person name="Livny J."/>
            <person name="Vlamakis H."/>
            <person name="Clish C."/>
            <person name="Bullock K."/>
            <person name="Deik A."/>
            <person name="Scott J."/>
            <person name="Pierce K.A."/>
            <person name="Xavier R.J."/>
            <person name="Alm E.J."/>
        </authorList>
    </citation>
    <scope>NUCLEOTIDE SEQUENCE [LARGE SCALE GENOMIC DNA]</scope>
    <source>
        <strain evidence="7 8">BIOML-A1</strain>
    </source>
</reference>
<dbReference type="InterPro" id="IPR010998">
    <property type="entry name" value="Integrase_recombinase_N"/>
</dbReference>
<dbReference type="RefSeq" id="WP_129974505.1">
    <property type="nucleotide sequence ID" value="NZ_WWVV01000003.1"/>
</dbReference>
<dbReference type="EMBL" id="WWVW01000002">
    <property type="protein sequence ID" value="MZL76068.1"/>
    <property type="molecule type" value="Genomic_DNA"/>
</dbReference>
<protein>
    <recommendedName>
        <fullName evidence="6">Core-binding (CB) domain-containing protein</fullName>
    </recommendedName>
</protein>
<name>A0ABW9X180_9FIRM</name>
<evidence type="ECO:0000313" key="7">
    <source>
        <dbReference type="EMBL" id="MZL76068.1"/>
    </source>
</evidence>
<dbReference type="PROSITE" id="PS51900">
    <property type="entry name" value="CB"/>
    <property type="match status" value="1"/>
</dbReference>
<keyword evidence="4" id="KW-0233">DNA recombination</keyword>
<dbReference type="Gene3D" id="1.10.150.130">
    <property type="match status" value="1"/>
</dbReference>
<dbReference type="Gene3D" id="1.10.443.10">
    <property type="entry name" value="Intergrase catalytic core"/>
    <property type="match status" value="1"/>
</dbReference>
<evidence type="ECO:0000256" key="4">
    <source>
        <dbReference type="ARBA" id="ARBA00023172"/>
    </source>
</evidence>
<comment type="caution">
    <text evidence="7">The sequence shown here is derived from an EMBL/GenBank/DDBJ whole genome shotgun (WGS) entry which is preliminary data.</text>
</comment>
<dbReference type="PANTHER" id="PTHR30629">
    <property type="entry name" value="PROPHAGE INTEGRASE"/>
    <property type="match status" value="1"/>
</dbReference>
<feature type="domain" description="Core-binding (CB)" evidence="6">
    <location>
        <begin position="86"/>
        <end position="167"/>
    </location>
</feature>
<evidence type="ECO:0000256" key="2">
    <source>
        <dbReference type="ARBA" id="ARBA00022908"/>
    </source>
</evidence>
<dbReference type="Pfam" id="PF14659">
    <property type="entry name" value="Phage_int_SAM_3"/>
    <property type="match status" value="1"/>
</dbReference>
<evidence type="ECO:0000256" key="1">
    <source>
        <dbReference type="ARBA" id="ARBA00008857"/>
    </source>
</evidence>
<dbReference type="InterPro" id="IPR013762">
    <property type="entry name" value="Integrase-like_cat_sf"/>
</dbReference>
<keyword evidence="3 5" id="KW-0238">DNA-binding</keyword>
<dbReference type="InterPro" id="IPR004107">
    <property type="entry name" value="Integrase_SAM-like_N"/>
</dbReference>
<evidence type="ECO:0000259" key="6">
    <source>
        <dbReference type="PROSITE" id="PS51900"/>
    </source>
</evidence>
<keyword evidence="8" id="KW-1185">Reference proteome</keyword>
<evidence type="ECO:0000256" key="3">
    <source>
        <dbReference type="ARBA" id="ARBA00023125"/>
    </source>
</evidence>
<comment type="similarity">
    <text evidence="1">Belongs to the 'phage' integrase family.</text>
</comment>
<dbReference type="PANTHER" id="PTHR30629:SF2">
    <property type="entry name" value="PROPHAGE INTEGRASE INTS-RELATED"/>
    <property type="match status" value="1"/>
</dbReference>
<evidence type="ECO:0000313" key="8">
    <source>
        <dbReference type="Proteomes" id="UP000452293"/>
    </source>
</evidence>
<proteinExistence type="inferred from homology"/>
<accession>A0ABW9X180</accession>
<dbReference type="InterPro" id="IPR011010">
    <property type="entry name" value="DNA_brk_join_enz"/>
</dbReference>
<sequence length="254" mass="29727">MQKKKYPLFPAVKEPFFYGNIISGRSLGDVVYLASRKKYCFRLQLVFESGDVRTVQRTSSDKQTARMERDLALMHIARGTFIPFSYTVREFYEYWFYHHMIGEKRISYNTYTSYRSILNNHILPVIGHQKLDCLQRKDLIRALRKIPSRNVQRTAIGMISGSLRYAQERSYFPVNIYSGLNYELKKSGLFQKETKTEANVYTVEQDAHLLHLCRKQEPQIYLPMLLAVTAGLRVSEAIGLKYEDIDFLLIKNLP</sequence>
<organism evidence="7 8">
    <name type="scientific">Blautia massiliensis</name>
    <name type="common">ex Durand et al. 2017</name>
    <dbReference type="NCBI Taxonomy" id="1737424"/>
    <lineage>
        <taxon>Bacteria</taxon>
        <taxon>Bacillati</taxon>
        <taxon>Bacillota</taxon>
        <taxon>Clostridia</taxon>
        <taxon>Lachnospirales</taxon>
        <taxon>Lachnospiraceae</taxon>
        <taxon>Blautia</taxon>
    </lineage>
</organism>
<keyword evidence="2" id="KW-0229">DNA integration</keyword>
<dbReference type="InterPro" id="IPR050808">
    <property type="entry name" value="Phage_Integrase"/>
</dbReference>
<dbReference type="Proteomes" id="UP000452293">
    <property type="component" value="Unassembled WGS sequence"/>
</dbReference>